<accession>A0A026W189</accession>
<evidence type="ECO:0000256" key="1">
    <source>
        <dbReference type="SAM" id="MobiDB-lite"/>
    </source>
</evidence>
<feature type="region of interest" description="Disordered" evidence="1">
    <location>
        <begin position="64"/>
        <end position="144"/>
    </location>
</feature>
<protein>
    <submittedName>
        <fullName evidence="2">Uncharacterized protein</fullName>
    </submittedName>
</protein>
<reference evidence="2 3" key="1">
    <citation type="journal article" date="2014" name="Curr. Biol.">
        <title>The genome of the clonal raider ant Cerapachys biroi.</title>
        <authorList>
            <person name="Oxley P.R."/>
            <person name="Ji L."/>
            <person name="Fetter-Pruneda I."/>
            <person name="McKenzie S.K."/>
            <person name="Li C."/>
            <person name="Hu H."/>
            <person name="Zhang G."/>
            <person name="Kronauer D.J."/>
        </authorList>
    </citation>
    <scope>NUCLEOTIDE SEQUENCE [LARGE SCALE GENOMIC DNA]</scope>
</reference>
<evidence type="ECO:0000313" key="3">
    <source>
        <dbReference type="Proteomes" id="UP000053097"/>
    </source>
</evidence>
<dbReference type="AlphaFoldDB" id="A0A026W189"/>
<evidence type="ECO:0000313" key="2">
    <source>
        <dbReference type="EMBL" id="EZA48829.1"/>
    </source>
</evidence>
<gene>
    <name evidence="2" type="ORF">X777_12745</name>
</gene>
<proteinExistence type="predicted"/>
<name>A0A026W189_OOCBI</name>
<dbReference type="EMBL" id="KK107570">
    <property type="protein sequence ID" value="EZA48829.1"/>
    <property type="molecule type" value="Genomic_DNA"/>
</dbReference>
<organism evidence="2 3">
    <name type="scientific">Ooceraea biroi</name>
    <name type="common">Clonal raider ant</name>
    <name type="synonym">Cerapachys biroi</name>
    <dbReference type="NCBI Taxonomy" id="2015173"/>
    <lineage>
        <taxon>Eukaryota</taxon>
        <taxon>Metazoa</taxon>
        <taxon>Ecdysozoa</taxon>
        <taxon>Arthropoda</taxon>
        <taxon>Hexapoda</taxon>
        <taxon>Insecta</taxon>
        <taxon>Pterygota</taxon>
        <taxon>Neoptera</taxon>
        <taxon>Endopterygota</taxon>
        <taxon>Hymenoptera</taxon>
        <taxon>Apocrita</taxon>
        <taxon>Aculeata</taxon>
        <taxon>Formicoidea</taxon>
        <taxon>Formicidae</taxon>
        <taxon>Dorylinae</taxon>
        <taxon>Ooceraea</taxon>
    </lineage>
</organism>
<dbReference type="Proteomes" id="UP000053097">
    <property type="component" value="Unassembled WGS sequence"/>
</dbReference>
<sequence>MRKKCGSENAAVPRPYAGAALFGRVSRCAYALQCQATTASTAGPAAAARCAERMPLLVSRFHRERRPGHFHSTAAAGAPSRCTRPTPRQQVLPTPLPSAPPPSEPARERRRAPRGGNCPEAIQPPHSSADRATSTHGIPTRTRREFRANPFNRYNRRALANFRSGRARNAASISSLGRSTDLERKFAGSRDIRRSQRIVEA</sequence>
<keyword evidence="3" id="KW-1185">Reference proteome</keyword>
<feature type="compositionally biased region" description="Pro residues" evidence="1">
    <location>
        <begin position="94"/>
        <end position="104"/>
    </location>
</feature>